<keyword evidence="2" id="KW-0472">Membrane</keyword>
<keyword evidence="3" id="KW-0564">Palmitate</keyword>
<name>A0ABW4R718_9RHOB</name>
<dbReference type="Proteomes" id="UP001597213">
    <property type="component" value="Unassembled WGS sequence"/>
</dbReference>
<dbReference type="InterPro" id="IPR036328">
    <property type="entry name" value="MliC_sf"/>
</dbReference>
<keyword evidence="1 5" id="KW-0732">Signal</keyword>
<protein>
    <submittedName>
        <fullName evidence="7">MliC family protein</fullName>
    </submittedName>
</protein>
<evidence type="ECO:0000259" key="6">
    <source>
        <dbReference type="Pfam" id="PF09864"/>
    </source>
</evidence>
<feature type="chain" id="PRO_5046951740" evidence="5">
    <location>
        <begin position="19"/>
        <end position="111"/>
    </location>
</feature>
<dbReference type="InterPro" id="IPR018660">
    <property type="entry name" value="MliC"/>
</dbReference>
<feature type="signal peptide" evidence="5">
    <location>
        <begin position="1"/>
        <end position="18"/>
    </location>
</feature>
<comment type="caution">
    <text evidence="7">The sequence shown here is derived from an EMBL/GenBank/DDBJ whole genome shotgun (WGS) entry which is preliminary data.</text>
</comment>
<evidence type="ECO:0000256" key="2">
    <source>
        <dbReference type="ARBA" id="ARBA00023136"/>
    </source>
</evidence>
<dbReference type="EMBL" id="JBHUEN010000021">
    <property type="protein sequence ID" value="MFD1881744.1"/>
    <property type="molecule type" value="Genomic_DNA"/>
</dbReference>
<evidence type="ECO:0000256" key="3">
    <source>
        <dbReference type="ARBA" id="ARBA00023139"/>
    </source>
</evidence>
<evidence type="ECO:0000313" key="8">
    <source>
        <dbReference type="Proteomes" id="UP001597213"/>
    </source>
</evidence>
<evidence type="ECO:0000313" key="7">
    <source>
        <dbReference type="EMBL" id="MFD1881744.1"/>
    </source>
</evidence>
<proteinExistence type="predicted"/>
<keyword evidence="8" id="KW-1185">Reference proteome</keyword>
<dbReference type="Pfam" id="PF09864">
    <property type="entry name" value="MliC"/>
    <property type="match status" value="1"/>
</dbReference>
<organism evidence="7 8">
    <name type="scientific">Paracoccus pacificus</name>
    <dbReference type="NCBI Taxonomy" id="1463598"/>
    <lineage>
        <taxon>Bacteria</taxon>
        <taxon>Pseudomonadati</taxon>
        <taxon>Pseudomonadota</taxon>
        <taxon>Alphaproteobacteria</taxon>
        <taxon>Rhodobacterales</taxon>
        <taxon>Paracoccaceae</taxon>
        <taxon>Paracoccus</taxon>
    </lineage>
</organism>
<evidence type="ECO:0000256" key="4">
    <source>
        <dbReference type="ARBA" id="ARBA00023288"/>
    </source>
</evidence>
<sequence length="111" mass="11667">MRILVAALMMTVPAAAMAQDAMSTVTFTCEGDNTFQASFINAGDDSFAVVYQDDTLIPMTIAESASGARYLSADGALELWTKGSEATLSRLGDKEEVIYKGCTAPEEGNAG</sequence>
<evidence type="ECO:0000256" key="5">
    <source>
        <dbReference type="SAM" id="SignalP"/>
    </source>
</evidence>
<gene>
    <name evidence="7" type="ORF">ACFSCT_08465</name>
</gene>
<dbReference type="Gene3D" id="2.40.128.200">
    <property type="match status" value="1"/>
</dbReference>
<keyword evidence="4" id="KW-0449">Lipoprotein</keyword>
<evidence type="ECO:0000256" key="1">
    <source>
        <dbReference type="ARBA" id="ARBA00022729"/>
    </source>
</evidence>
<accession>A0ABW4R718</accession>
<dbReference type="SUPFAM" id="SSF141488">
    <property type="entry name" value="YdhA-like"/>
    <property type="match status" value="1"/>
</dbReference>
<dbReference type="RefSeq" id="WP_379141854.1">
    <property type="nucleotide sequence ID" value="NZ_JBHUEN010000021.1"/>
</dbReference>
<reference evidence="8" key="1">
    <citation type="journal article" date="2019" name="Int. J. Syst. Evol. Microbiol.">
        <title>The Global Catalogue of Microorganisms (GCM) 10K type strain sequencing project: providing services to taxonomists for standard genome sequencing and annotation.</title>
        <authorList>
            <consortium name="The Broad Institute Genomics Platform"/>
            <consortium name="The Broad Institute Genome Sequencing Center for Infectious Disease"/>
            <person name="Wu L."/>
            <person name="Ma J."/>
        </authorList>
    </citation>
    <scope>NUCLEOTIDE SEQUENCE [LARGE SCALE GENOMIC DNA]</scope>
    <source>
        <strain evidence="8">CCUG 56029</strain>
    </source>
</reference>
<feature type="domain" description="C-type lysozyme inhibitor" evidence="6">
    <location>
        <begin position="27"/>
        <end position="95"/>
    </location>
</feature>